<evidence type="ECO:0000313" key="1">
    <source>
        <dbReference type="Proteomes" id="UP000095287"/>
    </source>
</evidence>
<dbReference type="WBParaSite" id="L893_g24925.t1">
    <property type="protein sequence ID" value="L893_g24925.t1"/>
    <property type="gene ID" value="L893_g24925"/>
</dbReference>
<organism evidence="1 2">
    <name type="scientific">Steinernema glaseri</name>
    <dbReference type="NCBI Taxonomy" id="37863"/>
    <lineage>
        <taxon>Eukaryota</taxon>
        <taxon>Metazoa</taxon>
        <taxon>Ecdysozoa</taxon>
        <taxon>Nematoda</taxon>
        <taxon>Chromadorea</taxon>
        <taxon>Rhabditida</taxon>
        <taxon>Tylenchina</taxon>
        <taxon>Panagrolaimomorpha</taxon>
        <taxon>Strongyloidoidea</taxon>
        <taxon>Steinernematidae</taxon>
        <taxon>Steinernema</taxon>
    </lineage>
</organism>
<keyword evidence="1" id="KW-1185">Reference proteome</keyword>
<sequence length="354" mass="39782">MDSWSYPELNGPPIVLGRSIYFVDILRKAIDKVDQESSTSTLLELHEACSNEVKDLEMCLLVQAADEVLLVMVDNEGHHFSSTVLKNPVTGGLVSPLELSSPVPLELDPCDGTVERRGSALHQIHFEDNKVCLRVTDVQTSSSSRTVDFPKYNGIPNELTVSFSHGDRDFVFQPRTLFLTWFDHDDKMSYEAKLPASHKVRQLARDYDLCRTAMCPSSDTVYTLYSLRRMAEVASAPKTPLLVATNLETLEVARVNLDFGNSGHIPCVDVHLTIKDSTLYICGKCAEYPLLCKNTHIYTFELETLPMEANSQGACHDCHQEAGERWSCSQCDYAFCASCAVKLHQHRRKIFDRK</sequence>
<proteinExistence type="predicted"/>
<name>A0A1I7ZBR9_9BILA</name>
<accession>A0A1I7ZBR9</accession>
<reference evidence="2" key="1">
    <citation type="submission" date="2016-11" db="UniProtKB">
        <authorList>
            <consortium name="WormBaseParasite"/>
        </authorList>
    </citation>
    <scope>IDENTIFICATION</scope>
</reference>
<protein>
    <submittedName>
        <fullName evidence="2">B box-type domain-containing protein</fullName>
    </submittedName>
</protein>
<evidence type="ECO:0000313" key="2">
    <source>
        <dbReference type="WBParaSite" id="L893_g24925.t1"/>
    </source>
</evidence>
<dbReference type="Proteomes" id="UP000095287">
    <property type="component" value="Unplaced"/>
</dbReference>
<dbReference type="AlphaFoldDB" id="A0A1I7ZBR9"/>